<sequence length="30" mass="3559">MLEPEEIPTRLRFTEPEQRPSQHARRGPSL</sequence>
<keyword evidence="3" id="KW-1185">Reference proteome</keyword>
<gene>
    <name evidence="2" type="ORF">BN12_30064</name>
</gene>
<proteinExistence type="predicted"/>
<organism evidence="2 3">
    <name type="scientific">Nostocoides japonicum T1-X7</name>
    <dbReference type="NCBI Taxonomy" id="1194083"/>
    <lineage>
        <taxon>Bacteria</taxon>
        <taxon>Bacillati</taxon>
        <taxon>Actinomycetota</taxon>
        <taxon>Actinomycetes</taxon>
        <taxon>Micrococcales</taxon>
        <taxon>Intrasporangiaceae</taxon>
        <taxon>Nostocoides</taxon>
    </lineage>
</organism>
<feature type="compositionally biased region" description="Basic and acidic residues" evidence="1">
    <location>
        <begin position="7"/>
        <end position="20"/>
    </location>
</feature>
<accession>A0A077LXA2</accession>
<evidence type="ECO:0000313" key="3">
    <source>
        <dbReference type="Proteomes" id="UP000035721"/>
    </source>
</evidence>
<comment type="caution">
    <text evidence="2">The sequence shown here is derived from an EMBL/GenBank/DDBJ whole genome shotgun (WGS) entry which is preliminary data.</text>
</comment>
<dbReference type="EMBL" id="CAJB01000223">
    <property type="protein sequence ID" value="CCH78538.1"/>
    <property type="molecule type" value="Genomic_DNA"/>
</dbReference>
<dbReference type="Proteomes" id="UP000035721">
    <property type="component" value="Unassembled WGS sequence"/>
</dbReference>
<protein>
    <submittedName>
        <fullName evidence="2">Uncharacterized protein</fullName>
    </submittedName>
</protein>
<evidence type="ECO:0000313" key="2">
    <source>
        <dbReference type="EMBL" id="CCH78538.1"/>
    </source>
</evidence>
<dbReference type="AlphaFoldDB" id="A0A077LXA2"/>
<feature type="region of interest" description="Disordered" evidence="1">
    <location>
        <begin position="1"/>
        <end position="30"/>
    </location>
</feature>
<evidence type="ECO:0000256" key="1">
    <source>
        <dbReference type="SAM" id="MobiDB-lite"/>
    </source>
</evidence>
<name>A0A077LXA2_9MICO</name>
<reference evidence="2 3" key="1">
    <citation type="journal article" date="2013" name="ISME J.">
        <title>A metabolic model for members of the genus Tetrasphaera involved in enhanced biological phosphorus removal.</title>
        <authorList>
            <person name="Kristiansen R."/>
            <person name="Nguyen H.T.T."/>
            <person name="Saunders A.M."/>
            <person name="Nielsen J.L."/>
            <person name="Wimmer R."/>
            <person name="Le V.Q."/>
            <person name="McIlroy S.J."/>
            <person name="Petrovski S."/>
            <person name="Seviour R.J."/>
            <person name="Calteau A."/>
            <person name="Nielsen K.L."/>
            <person name="Nielsen P.H."/>
        </authorList>
    </citation>
    <scope>NUCLEOTIDE SEQUENCE [LARGE SCALE GENOMIC DNA]</scope>
    <source>
        <strain evidence="2 3">T1-X7</strain>
    </source>
</reference>